<accession>A0ABQ9IHJ0</accession>
<feature type="compositionally biased region" description="Polar residues" evidence="1">
    <location>
        <begin position="62"/>
        <end position="88"/>
    </location>
</feature>
<keyword evidence="3" id="KW-1185">Reference proteome</keyword>
<evidence type="ECO:0000256" key="1">
    <source>
        <dbReference type="SAM" id="MobiDB-lite"/>
    </source>
</evidence>
<sequence length="88" mass="9708">MYNKGKTFDICTVAEAVVVAYPRAFTPKNFCLGMFPLHSGIYSDDDFLSAYVTDRNIEKPSENITVSSENQTTNSEGQKASASETVEE</sequence>
<reference evidence="2 3" key="1">
    <citation type="submission" date="2023-02" db="EMBL/GenBank/DDBJ databases">
        <title>LHISI_Scaffold_Assembly.</title>
        <authorList>
            <person name="Stuart O.P."/>
            <person name="Cleave R."/>
            <person name="Magrath M.J.L."/>
            <person name="Mikheyev A.S."/>
        </authorList>
    </citation>
    <scope>NUCLEOTIDE SEQUENCE [LARGE SCALE GENOMIC DNA]</scope>
    <source>
        <strain evidence="2">Daus_M_001</strain>
        <tissue evidence="2">Leg muscle</tissue>
    </source>
</reference>
<name>A0ABQ9IHJ0_9NEOP</name>
<organism evidence="2 3">
    <name type="scientific">Dryococelus australis</name>
    <dbReference type="NCBI Taxonomy" id="614101"/>
    <lineage>
        <taxon>Eukaryota</taxon>
        <taxon>Metazoa</taxon>
        <taxon>Ecdysozoa</taxon>
        <taxon>Arthropoda</taxon>
        <taxon>Hexapoda</taxon>
        <taxon>Insecta</taxon>
        <taxon>Pterygota</taxon>
        <taxon>Neoptera</taxon>
        <taxon>Polyneoptera</taxon>
        <taxon>Phasmatodea</taxon>
        <taxon>Verophasmatodea</taxon>
        <taxon>Anareolatae</taxon>
        <taxon>Phasmatidae</taxon>
        <taxon>Eurycanthinae</taxon>
        <taxon>Dryococelus</taxon>
    </lineage>
</organism>
<dbReference type="EMBL" id="JARBHB010000001">
    <property type="protein sequence ID" value="KAJ8896127.1"/>
    <property type="molecule type" value="Genomic_DNA"/>
</dbReference>
<evidence type="ECO:0000313" key="2">
    <source>
        <dbReference type="EMBL" id="KAJ8896127.1"/>
    </source>
</evidence>
<gene>
    <name evidence="2" type="ORF">PR048_001470</name>
</gene>
<feature type="region of interest" description="Disordered" evidence="1">
    <location>
        <begin position="60"/>
        <end position="88"/>
    </location>
</feature>
<protein>
    <submittedName>
        <fullName evidence="2">Uncharacterized protein</fullName>
    </submittedName>
</protein>
<dbReference type="Proteomes" id="UP001159363">
    <property type="component" value="Chromosome 1"/>
</dbReference>
<evidence type="ECO:0000313" key="3">
    <source>
        <dbReference type="Proteomes" id="UP001159363"/>
    </source>
</evidence>
<comment type="caution">
    <text evidence="2">The sequence shown here is derived from an EMBL/GenBank/DDBJ whole genome shotgun (WGS) entry which is preliminary data.</text>
</comment>
<proteinExistence type="predicted"/>